<protein>
    <submittedName>
        <fullName evidence="6">PAS/PAC sensor hybrid histidine kinase</fullName>
    </submittedName>
</protein>
<sequence length="1335" mass="147227">MMEAAMKAAEAAMQEAVARDLQRQQGNGGGDNSISRIAQQAAEQHMMDLEASQASLSMDTGGDSHVEQQLNLLRALQAAEFGEQAGGLGGGIPPHVLQEMAMLGMDPNDAESMQALLHMMAQQEQENFRPEEHYLTMAQNGMILEATKTVTGFPPDALLMTSAYDAVYEDDLPGLLAIKTHFWDKGRPEVEAYIRRRTIEGDWIWLVSKAVSYVEQPIPGIILLEQVVDEEMQHSASVINRITRIAAILVQAVEAAQVVGLELSGQTKKVTSENVDDQQSDSGSVDSSNQIPWVAEDAAAYQAMLQSASAASGIDTKLDDPLFQLMKAAAAGGTSSRSQNKAAAKLEQEIMERVSGKKKESFDPFSVLEEVREGVRLDLGMIRLARSEIRMMSMILTGDMTVDDLCALVFRALNSGEGLDHALDRYMAELINCRNGPLGHSLHGAPPSISVVNLSYTYMGDDSVDLLCEVLTMDRSPVRTIDVSFCGLSDRGVLSLARGLRKRKRKGIAPLRGIIMSGNYVSVRAAPELGLALSPDKNSVSERRQSFERDESDKKSEEDFHAEQNDMFGNSKTGEGNEKYYTKEFGLQVLHLGSAMKSPDAVGLLLRGLGPKCPVRELSLTSNNIGSEGIQLIVDFLEGKEIPKGTGTNQVMPNLDRLDLSNNALHNDGLKKLTRAISKRGPRHLVELRLSNNGIAHTGIETMMNKLLQHNLVSLTLDKNAIGDPGCQLIAASLLSMKCLARLNLSFNQIGSRGVNSLMRSLVACDSITYLGLSGNIMKISGAVALAFTLAQHPRLEELDVDNCCLSQAAQCHIIAGIISNRWVPMKRMNGFEAGPPMVALGALKISAQGLSNEECFRIRKDEQMKTILQWMESNRVAKMSGRGSRMGGPSSSQNQYLTPDFVQSMNDVQGIPSQNAYLRLLGWLSRIPFDEDELISLRKYFYDSNDGTDDRGSDGYVNLKLRGDLLAALESDVADEIRDDLPMLVQYVGSVGIDIDRVGAVQRASSWEYMTGKFMDRAARLLASEADGDTDDVYNHFKDTTKALSDDELGFNRKRRIYSSAEFRDGKIVSSTRNEAMEQSRSSMSTTSKTSIRSIHNSGSHASSFSHSDFTGRKGPMKARITMFPQFEMKLEELKATATEMIEMEEDPEQQEVILTQYAEASLTILRQLRYHCMNSGLDGWRQGSMKRKVLIVDDSNVTRKLVSRAFEKANFIVDTAANGAEGVEKLKQAIYDIAFMDIDMPVMNGFEATKRLREWEDSMRPGVRQPICALTAAVVDDLERSELMKFKEAGLDVMESKPCNIPRLFKVVDDVSPMFSDLSISVIQQERRMSHHE</sequence>
<name>A0A9K3L851_9STRA</name>
<dbReference type="CDD" id="cd17546">
    <property type="entry name" value="REC_hyHK_CKI1_RcsC-like"/>
    <property type="match status" value="1"/>
</dbReference>
<evidence type="ECO:0000256" key="2">
    <source>
        <dbReference type="ARBA" id="ARBA00022737"/>
    </source>
</evidence>
<dbReference type="EMBL" id="JAGRRH010000015">
    <property type="protein sequence ID" value="KAG7357302.1"/>
    <property type="molecule type" value="Genomic_DNA"/>
</dbReference>
<evidence type="ECO:0000256" key="3">
    <source>
        <dbReference type="PROSITE-ProRule" id="PRU00169"/>
    </source>
</evidence>
<dbReference type="GO" id="GO:0000160">
    <property type="term" value="P:phosphorelay signal transduction system"/>
    <property type="evidence" value="ECO:0007669"/>
    <property type="project" value="InterPro"/>
</dbReference>
<feature type="compositionally biased region" description="Basic and acidic residues" evidence="4">
    <location>
        <begin position="539"/>
        <end position="564"/>
    </location>
</feature>
<keyword evidence="1" id="KW-0433">Leucine-rich repeat</keyword>
<keyword evidence="6" id="KW-0808">Transferase</keyword>
<evidence type="ECO:0000256" key="1">
    <source>
        <dbReference type="ARBA" id="ARBA00022614"/>
    </source>
</evidence>
<dbReference type="GO" id="GO:0005096">
    <property type="term" value="F:GTPase activator activity"/>
    <property type="evidence" value="ECO:0007669"/>
    <property type="project" value="InterPro"/>
</dbReference>
<evidence type="ECO:0000313" key="6">
    <source>
        <dbReference type="EMBL" id="KAG7357302.1"/>
    </source>
</evidence>
<dbReference type="OrthoDB" id="287671at2759"/>
<keyword evidence="6" id="KW-0418">Kinase</keyword>
<organism evidence="6 7">
    <name type="scientific">Nitzschia inconspicua</name>
    <dbReference type="NCBI Taxonomy" id="303405"/>
    <lineage>
        <taxon>Eukaryota</taxon>
        <taxon>Sar</taxon>
        <taxon>Stramenopiles</taxon>
        <taxon>Ochrophyta</taxon>
        <taxon>Bacillariophyta</taxon>
        <taxon>Bacillariophyceae</taxon>
        <taxon>Bacillariophycidae</taxon>
        <taxon>Bacillariales</taxon>
        <taxon>Bacillariaceae</taxon>
        <taxon>Nitzschia</taxon>
    </lineage>
</organism>
<reference evidence="6" key="1">
    <citation type="journal article" date="2021" name="Sci. Rep.">
        <title>Diploid genomic architecture of Nitzschia inconspicua, an elite biomass production diatom.</title>
        <authorList>
            <person name="Oliver A."/>
            <person name="Podell S."/>
            <person name="Pinowska A."/>
            <person name="Traller J.C."/>
            <person name="Smith S.R."/>
            <person name="McClure R."/>
            <person name="Beliaev A."/>
            <person name="Bohutskyi P."/>
            <person name="Hill E.A."/>
            <person name="Rabines A."/>
            <person name="Zheng H."/>
            <person name="Allen L.Z."/>
            <person name="Kuo A."/>
            <person name="Grigoriev I.V."/>
            <person name="Allen A.E."/>
            <person name="Hazlebeck D."/>
            <person name="Allen E.E."/>
        </authorList>
    </citation>
    <scope>NUCLEOTIDE SEQUENCE</scope>
    <source>
        <strain evidence="6">Hildebrandi</strain>
    </source>
</reference>
<reference evidence="6" key="2">
    <citation type="submission" date="2021-04" db="EMBL/GenBank/DDBJ databases">
        <authorList>
            <person name="Podell S."/>
        </authorList>
    </citation>
    <scope>NUCLEOTIDE SEQUENCE</scope>
    <source>
        <strain evidence="6">Hildebrandi</strain>
    </source>
</reference>
<proteinExistence type="predicted"/>
<dbReference type="InterPro" id="IPR027038">
    <property type="entry name" value="RanGap"/>
</dbReference>
<keyword evidence="3" id="KW-0597">Phosphoprotein</keyword>
<dbReference type="InterPro" id="IPR001789">
    <property type="entry name" value="Sig_transdc_resp-reg_receiver"/>
</dbReference>
<dbReference type="PROSITE" id="PS50110">
    <property type="entry name" value="RESPONSE_REGULATORY"/>
    <property type="match status" value="1"/>
</dbReference>
<dbReference type="GO" id="GO:0048471">
    <property type="term" value="C:perinuclear region of cytoplasm"/>
    <property type="evidence" value="ECO:0007669"/>
    <property type="project" value="TreeGrafter"/>
</dbReference>
<dbReference type="GO" id="GO:0006913">
    <property type="term" value="P:nucleocytoplasmic transport"/>
    <property type="evidence" value="ECO:0007669"/>
    <property type="project" value="TreeGrafter"/>
</dbReference>
<dbReference type="SMART" id="SM00448">
    <property type="entry name" value="REC"/>
    <property type="match status" value="1"/>
</dbReference>
<keyword evidence="2" id="KW-0677">Repeat</keyword>
<feature type="modified residue" description="4-aspartylphosphate" evidence="3">
    <location>
        <position position="1239"/>
    </location>
</feature>
<gene>
    <name evidence="6" type="ORF">IV203_001990</name>
</gene>
<feature type="region of interest" description="Disordered" evidence="4">
    <location>
        <begin position="536"/>
        <end position="575"/>
    </location>
</feature>
<dbReference type="PANTHER" id="PTHR24113">
    <property type="entry name" value="RAN GTPASE-ACTIVATING PROTEIN 1"/>
    <property type="match status" value="1"/>
</dbReference>
<evidence type="ECO:0000313" key="7">
    <source>
        <dbReference type="Proteomes" id="UP000693970"/>
    </source>
</evidence>
<dbReference type="Pfam" id="PF13516">
    <property type="entry name" value="LRR_6"/>
    <property type="match status" value="6"/>
</dbReference>
<accession>A0A9K3L851</accession>
<dbReference type="GO" id="GO:0016301">
    <property type="term" value="F:kinase activity"/>
    <property type="evidence" value="ECO:0007669"/>
    <property type="project" value="UniProtKB-KW"/>
</dbReference>
<feature type="region of interest" description="Disordered" evidence="4">
    <location>
        <begin position="269"/>
        <end position="288"/>
    </location>
</feature>
<dbReference type="PANTHER" id="PTHR24113:SF12">
    <property type="entry name" value="RAN GTPASE-ACTIVATING PROTEIN 1"/>
    <property type="match status" value="1"/>
</dbReference>
<dbReference type="GO" id="GO:0005634">
    <property type="term" value="C:nucleus"/>
    <property type="evidence" value="ECO:0007669"/>
    <property type="project" value="TreeGrafter"/>
</dbReference>
<feature type="domain" description="Response regulatory" evidence="5">
    <location>
        <begin position="1190"/>
        <end position="1314"/>
    </location>
</feature>
<dbReference type="InterPro" id="IPR001611">
    <property type="entry name" value="Leu-rich_rpt"/>
</dbReference>
<comment type="caution">
    <text evidence="6">The sequence shown here is derived from an EMBL/GenBank/DDBJ whole genome shotgun (WGS) entry which is preliminary data.</text>
</comment>
<dbReference type="GO" id="GO:0005829">
    <property type="term" value="C:cytosol"/>
    <property type="evidence" value="ECO:0007669"/>
    <property type="project" value="TreeGrafter"/>
</dbReference>
<evidence type="ECO:0000256" key="4">
    <source>
        <dbReference type="SAM" id="MobiDB-lite"/>
    </source>
</evidence>
<feature type="compositionally biased region" description="Polar residues" evidence="4">
    <location>
        <begin position="1070"/>
        <end position="1080"/>
    </location>
</feature>
<feature type="region of interest" description="Disordered" evidence="4">
    <location>
        <begin position="1070"/>
        <end position="1114"/>
    </location>
</feature>
<evidence type="ECO:0000259" key="5">
    <source>
        <dbReference type="PROSITE" id="PS50110"/>
    </source>
</evidence>
<keyword evidence="7" id="KW-1185">Reference proteome</keyword>
<dbReference type="SMART" id="SM00368">
    <property type="entry name" value="LRR_RI"/>
    <property type="match status" value="8"/>
</dbReference>
<feature type="compositionally biased region" description="Low complexity" evidence="4">
    <location>
        <begin position="1081"/>
        <end position="1109"/>
    </location>
</feature>
<dbReference type="Proteomes" id="UP000693970">
    <property type="component" value="Unassembled WGS sequence"/>
</dbReference>
<dbReference type="Pfam" id="PF00072">
    <property type="entry name" value="Response_reg"/>
    <property type="match status" value="1"/>
</dbReference>
<dbReference type="GO" id="GO:0031267">
    <property type="term" value="F:small GTPase binding"/>
    <property type="evidence" value="ECO:0007669"/>
    <property type="project" value="TreeGrafter"/>
</dbReference>